<reference evidence="1" key="1">
    <citation type="submission" date="2024-05" db="EMBL/GenBank/DDBJ databases">
        <title>Isolation and characterization of Sporomusa carbonis sp. nov., a carboxydotrophic hydrogenogen in the genus of Sporomusa isolated from a charcoal burning pile.</title>
        <authorList>
            <person name="Boeer T."/>
            <person name="Rosenbaum F."/>
            <person name="Eysell L."/>
            <person name="Mueller V."/>
            <person name="Daniel R."/>
            <person name="Poehlein A."/>
        </authorList>
    </citation>
    <scope>NUCLEOTIDE SEQUENCE [LARGE SCALE GENOMIC DNA]</scope>
    <source>
        <strain evidence="1">DSM 3132</strain>
    </source>
</reference>
<gene>
    <name evidence="1" type="ORF">SPACI_014380</name>
</gene>
<sequence length="423" mass="48603">MLNDLNVALNNFSLPVTVNYDDNYYHELSNLLERYCNYVESITNFPNEILTKIKNNCDLIFKCFQDYQNAKLDKAKERITDIISPLIDNPFIVAKLDESCAFKGAAPITNIFQTSDYKQAYQDIYKKMNSYPLSFFKGRIGIEHFSSSDMLHIPFNKRGVVATQRFSIAGVPCMYLATSSLGCWLELNMPREDLFQVSSYKLNLDIKILNLCISQDLINGIFSSTELDKAAFSLLEIFPLICATSFQVRDAHRSFKSEYIISQIVTQIANELDIQGIAYISKKMTDRAGYHFLMNLALTIPADNNQIDYPYYKLSNLIHLTKPVRFSDFLTEQNKTSPSFDKKSYCNEIYGRDSSLLKLSQQLAQARDVETQQNLIKAIKEYHLANPNDWINLHGRSVPYVETAFSAFDNYLVNQVHSKFQDK</sequence>
<accession>A0ABZ3IZB3</accession>
<keyword evidence="2" id="KW-1185">Reference proteome</keyword>
<protein>
    <recommendedName>
        <fullName evidence="3">RES domain-containing protein</fullName>
    </recommendedName>
</protein>
<proteinExistence type="predicted"/>
<evidence type="ECO:0008006" key="3">
    <source>
        <dbReference type="Google" id="ProtNLM"/>
    </source>
</evidence>
<name>A0ABZ3IZB3_SPOA4</name>
<dbReference type="EMBL" id="CP155571">
    <property type="protein sequence ID" value="XFO71423.1"/>
    <property type="molecule type" value="Genomic_DNA"/>
</dbReference>
<organism evidence="1 2">
    <name type="scientific">Sporomusa acidovorans (strain ATCC 49682 / DSM 3132 / Mol)</name>
    <dbReference type="NCBI Taxonomy" id="1123286"/>
    <lineage>
        <taxon>Bacteria</taxon>
        <taxon>Bacillati</taxon>
        <taxon>Bacillota</taxon>
        <taxon>Negativicutes</taxon>
        <taxon>Selenomonadales</taxon>
        <taxon>Sporomusaceae</taxon>
        <taxon>Sporomusa</taxon>
    </lineage>
</organism>
<dbReference type="Proteomes" id="UP000216052">
    <property type="component" value="Chromosome"/>
</dbReference>
<dbReference type="RefSeq" id="WP_093795876.1">
    <property type="nucleotide sequence ID" value="NZ_CP155571.1"/>
</dbReference>
<evidence type="ECO:0000313" key="1">
    <source>
        <dbReference type="EMBL" id="XFO71423.1"/>
    </source>
</evidence>
<evidence type="ECO:0000313" key="2">
    <source>
        <dbReference type="Proteomes" id="UP000216052"/>
    </source>
</evidence>